<comment type="caution">
    <text evidence="1">The sequence shown here is derived from an EMBL/GenBank/DDBJ whole genome shotgun (WGS) entry which is preliminary data.</text>
</comment>
<keyword evidence="2" id="KW-1185">Reference proteome</keyword>
<protein>
    <submittedName>
        <fullName evidence="1">Uncharacterized protein</fullName>
    </submittedName>
</protein>
<evidence type="ECO:0000313" key="1">
    <source>
        <dbReference type="EMBL" id="KAI8557660.1"/>
    </source>
</evidence>
<organism evidence="1 2">
    <name type="scientific">Rhododendron molle</name>
    <name type="common">Chinese azalea</name>
    <name type="synonym">Azalea mollis</name>
    <dbReference type="NCBI Taxonomy" id="49168"/>
    <lineage>
        <taxon>Eukaryota</taxon>
        <taxon>Viridiplantae</taxon>
        <taxon>Streptophyta</taxon>
        <taxon>Embryophyta</taxon>
        <taxon>Tracheophyta</taxon>
        <taxon>Spermatophyta</taxon>
        <taxon>Magnoliopsida</taxon>
        <taxon>eudicotyledons</taxon>
        <taxon>Gunneridae</taxon>
        <taxon>Pentapetalae</taxon>
        <taxon>asterids</taxon>
        <taxon>Ericales</taxon>
        <taxon>Ericaceae</taxon>
        <taxon>Ericoideae</taxon>
        <taxon>Rhodoreae</taxon>
        <taxon>Rhododendron</taxon>
    </lineage>
</organism>
<evidence type="ECO:0000313" key="2">
    <source>
        <dbReference type="Proteomes" id="UP001062846"/>
    </source>
</evidence>
<dbReference type="EMBL" id="CM046391">
    <property type="protein sequence ID" value="KAI8557660.1"/>
    <property type="molecule type" value="Genomic_DNA"/>
</dbReference>
<proteinExistence type="predicted"/>
<gene>
    <name evidence="1" type="ORF">RHMOL_Rhmol04G0027700</name>
</gene>
<reference evidence="1" key="1">
    <citation type="submission" date="2022-02" db="EMBL/GenBank/DDBJ databases">
        <title>Plant Genome Project.</title>
        <authorList>
            <person name="Zhang R.-G."/>
        </authorList>
    </citation>
    <scope>NUCLEOTIDE SEQUENCE</scope>
    <source>
        <strain evidence="1">AT1</strain>
    </source>
</reference>
<name>A0ACC0NWG0_RHOML</name>
<accession>A0ACC0NWG0</accession>
<dbReference type="Proteomes" id="UP001062846">
    <property type="component" value="Chromosome 4"/>
</dbReference>
<sequence length="142" mass="15697">MKSILKYVMCCGGDPVGDGEEASGREDDVNFAVPTPLRETKRQKSRRYGTAKSVFPDQKKKSRFHWQPALCAISENKVATERELVSLSGGPEKIILKTKMERSNTSNNNRSAAASNKVYNYARSYSDNSGPVPKARRATLAP</sequence>